<dbReference type="Proteomes" id="UP000281118">
    <property type="component" value="Unassembled WGS sequence"/>
</dbReference>
<organism evidence="1 2">
    <name type="scientific">Variovorax guangxiensis</name>
    <dbReference type="NCBI Taxonomy" id="1775474"/>
    <lineage>
        <taxon>Bacteria</taxon>
        <taxon>Pseudomonadati</taxon>
        <taxon>Pseudomonadota</taxon>
        <taxon>Betaproteobacteria</taxon>
        <taxon>Burkholderiales</taxon>
        <taxon>Comamonadaceae</taxon>
        <taxon>Variovorax</taxon>
    </lineage>
</organism>
<sequence>MSSPTINDVRKALTALLPIKRPRGDNEGDAIDNPSVYDGLAREDQDKVDLAKEVVRDYVLYADGEVNNRAVTAVRKAGFNISIGPGQYDPMRTAGRVLVGDWELSLSDPE</sequence>
<protein>
    <submittedName>
        <fullName evidence="1">Uncharacterized protein</fullName>
    </submittedName>
</protein>
<name>A0A433MI82_9BURK</name>
<dbReference type="AlphaFoldDB" id="A0A433MI82"/>
<evidence type="ECO:0000313" key="2">
    <source>
        <dbReference type="Proteomes" id="UP000281118"/>
    </source>
</evidence>
<evidence type="ECO:0000313" key="1">
    <source>
        <dbReference type="EMBL" id="RUR67523.1"/>
    </source>
</evidence>
<gene>
    <name evidence="1" type="ORF">EJP67_10700</name>
</gene>
<accession>A0A433MI82</accession>
<reference evidence="1 2" key="1">
    <citation type="submission" date="2018-12" db="EMBL/GenBank/DDBJ databases">
        <title>The genome sequences of Variovorax guangxiensis DSM 27352.</title>
        <authorList>
            <person name="Gao J."/>
            <person name="Sun J."/>
        </authorList>
    </citation>
    <scope>NUCLEOTIDE SEQUENCE [LARGE SCALE GENOMIC DNA]</scope>
    <source>
        <strain evidence="1 2">DSM 27352</strain>
    </source>
</reference>
<dbReference type="EMBL" id="RXFT01000003">
    <property type="protein sequence ID" value="RUR67523.1"/>
    <property type="molecule type" value="Genomic_DNA"/>
</dbReference>
<proteinExistence type="predicted"/>
<dbReference type="RefSeq" id="WP_126021663.1">
    <property type="nucleotide sequence ID" value="NZ_RXFT01000003.1"/>
</dbReference>
<comment type="caution">
    <text evidence="1">The sequence shown here is derived from an EMBL/GenBank/DDBJ whole genome shotgun (WGS) entry which is preliminary data.</text>
</comment>